<keyword evidence="3" id="KW-1185">Reference proteome</keyword>
<accession>A0A0L7L1D5</accession>
<evidence type="ECO:0000313" key="2">
    <source>
        <dbReference type="EMBL" id="KOB69230.1"/>
    </source>
</evidence>
<reference evidence="2 3" key="1">
    <citation type="journal article" date="2015" name="Genome Biol. Evol.">
        <title>The genome of winter moth (Operophtera brumata) provides a genomic perspective on sexual dimorphism and phenology.</title>
        <authorList>
            <person name="Derks M.F."/>
            <person name="Smit S."/>
            <person name="Salis L."/>
            <person name="Schijlen E."/>
            <person name="Bossers A."/>
            <person name="Mateman C."/>
            <person name="Pijl A.S."/>
            <person name="de Ridder D."/>
            <person name="Groenen M.A."/>
            <person name="Visser M.E."/>
            <person name="Megens H.J."/>
        </authorList>
    </citation>
    <scope>NUCLEOTIDE SEQUENCE [LARGE SCALE GENOMIC DNA]</scope>
    <source>
        <strain evidence="2">WM2013NL</strain>
        <tissue evidence="2">Head and thorax</tissue>
    </source>
</reference>
<dbReference type="InterPro" id="IPR013783">
    <property type="entry name" value="Ig-like_fold"/>
</dbReference>
<name>A0A0L7L1D5_OPEBR</name>
<organism evidence="2 3">
    <name type="scientific">Operophtera brumata</name>
    <name type="common">Winter moth</name>
    <name type="synonym">Phalaena brumata</name>
    <dbReference type="NCBI Taxonomy" id="104452"/>
    <lineage>
        <taxon>Eukaryota</taxon>
        <taxon>Metazoa</taxon>
        <taxon>Ecdysozoa</taxon>
        <taxon>Arthropoda</taxon>
        <taxon>Hexapoda</taxon>
        <taxon>Insecta</taxon>
        <taxon>Pterygota</taxon>
        <taxon>Neoptera</taxon>
        <taxon>Endopterygota</taxon>
        <taxon>Lepidoptera</taxon>
        <taxon>Glossata</taxon>
        <taxon>Ditrysia</taxon>
        <taxon>Geometroidea</taxon>
        <taxon>Geometridae</taxon>
        <taxon>Larentiinae</taxon>
        <taxon>Operophtera</taxon>
    </lineage>
</organism>
<evidence type="ECO:0008006" key="4">
    <source>
        <dbReference type="Google" id="ProtNLM"/>
    </source>
</evidence>
<comment type="caution">
    <text evidence="2">The sequence shown here is derived from an EMBL/GenBank/DDBJ whole genome shotgun (WGS) entry which is preliminary data.</text>
</comment>
<dbReference type="EMBL" id="JTDY01003644">
    <property type="protein sequence ID" value="KOB69230.1"/>
    <property type="molecule type" value="Genomic_DNA"/>
</dbReference>
<sequence length="81" mass="8566">MDEPWDVSVQSSHGVAGGAALLTCLAPSAVRSHVAVTGWFRDGVPVPPIVAEAGNVQRSKLTSRQRAEEQPNLQETCRGAN</sequence>
<evidence type="ECO:0000313" key="3">
    <source>
        <dbReference type="Proteomes" id="UP000037510"/>
    </source>
</evidence>
<dbReference type="Proteomes" id="UP000037510">
    <property type="component" value="Unassembled WGS sequence"/>
</dbReference>
<feature type="region of interest" description="Disordered" evidence="1">
    <location>
        <begin position="57"/>
        <end position="81"/>
    </location>
</feature>
<gene>
    <name evidence="2" type="ORF">OBRU01_17166</name>
</gene>
<dbReference type="Gene3D" id="2.60.40.10">
    <property type="entry name" value="Immunoglobulins"/>
    <property type="match status" value="1"/>
</dbReference>
<proteinExistence type="predicted"/>
<evidence type="ECO:0000256" key="1">
    <source>
        <dbReference type="SAM" id="MobiDB-lite"/>
    </source>
</evidence>
<protein>
    <recommendedName>
        <fullName evidence="4">Ig-like domain-containing protein</fullName>
    </recommendedName>
</protein>
<dbReference type="AlphaFoldDB" id="A0A0L7L1D5"/>